<name>U2KZX8_9BACT</name>
<protein>
    <submittedName>
        <fullName evidence="2">Uncharacterized protein</fullName>
    </submittedName>
</protein>
<dbReference type="AlphaFoldDB" id="U2KZX8"/>
<dbReference type="Proteomes" id="UP000016600">
    <property type="component" value="Unassembled WGS sequence"/>
</dbReference>
<dbReference type="EMBL" id="AWET01000051">
    <property type="protein sequence ID" value="ERJ97852.1"/>
    <property type="molecule type" value="Genomic_DNA"/>
</dbReference>
<accession>U2KZX8</accession>
<organism evidence="2 3">
    <name type="scientific">Hoylesella pleuritidis F0068</name>
    <dbReference type="NCBI Taxonomy" id="1081904"/>
    <lineage>
        <taxon>Bacteria</taxon>
        <taxon>Pseudomonadati</taxon>
        <taxon>Bacteroidota</taxon>
        <taxon>Bacteroidia</taxon>
        <taxon>Bacteroidales</taxon>
        <taxon>Prevotellaceae</taxon>
        <taxon>Hoylesella</taxon>
    </lineage>
</organism>
<comment type="caution">
    <text evidence="2">The sequence shown here is derived from an EMBL/GenBank/DDBJ whole genome shotgun (WGS) entry which is preliminary data.</text>
</comment>
<feature type="transmembrane region" description="Helical" evidence="1">
    <location>
        <begin position="125"/>
        <end position="145"/>
    </location>
</feature>
<feature type="transmembrane region" description="Helical" evidence="1">
    <location>
        <begin position="6"/>
        <end position="31"/>
    </location>
</feature>
<reference evidence="2 3" key="1">
    <citation type="submission" date="2013-08" db="EMBL/GenBank/DDBJ databases">
        <authorList>
            <person name="Durkin A.S."/>
            <person name="Haft D.R."/>
            <person name="McCorrison J."/>
            <person name="Torralba M."/>
            <person name="Gillis M."/>
            <person name="Haft D.H."/>
            <person name="Methe B."/>
            <person name="Sutton G."/>
            <person name="Nelson K.E."/>
        </authorList>
    </citation>
    <scope>NUCLEOTIDE SEQUENCE [LARGE SCALE GENOMIC DNA]</scope>
    <source>
        <strain evidence="2 3">F0068</strain>
    </source>
</reference>
<gene>
    <name evidence="2" type="ORF">HMPREF1218_0779</name>
</gene>
<sequence length="501" mass="57331">MPSPVLLFVLVSFIIYSFRVLIFSPFHFSTFSPLKSMFIRRKICIFVRVSASNEAEITCKQAMNKRIKVIKCPQCGSTKIEEIKPEHYRCKSCSSEFFLDNDDITIHHRYETPGLEQILGKGTKAILAAIVGITVFVFVAIMGGFSHTGTQHNDTTLTVDTSTAKENENFRIEKIVPFAGKEGRAVVAVFGMLSTGDYQTQNQSYVMRLYDVEKQEQLSDLTLPVDKLDNVSYKLFEDGTLNILINKNKWFELDRTTYALREVTLYKNVSALRDGFATIEFIGKDDSDGFKIMTNLGKERYYLPIINKVYTQRQYFNATAEALPNPVIRTAFNFSHPTHDYPEEPIQLIKYTQYWQVGYPHDDYWSFGWCRDFGEKAGISFGNAGSKKAFISTFGRKQARLIKYSDFTPGAHYFDASVLWFDNKQLLIRYKPTAAPDITFVYQLLDAKTAQRKWSVRAPETLKEGFIAPIVRTAQGFLIANFDTVWFLGNDGKTRSIFSLR</sequence>
<evidence type="ECO:0000256" key="1">
    <source>
        <dbReference type="SAM" id="Phobius"/>
    </source>
</evidence>
<dbReference type="PATRIC" id="fig|1081904.3.peg.2275"/>
<keyword evidence="1" id="KW-0472">Membrane</keyword>
<keyword evidence="3" id="KW-1185">Reference proteome</keyword>
<keyword evidence="1" id="KW-0812">Transmembrane</keyword>
<proteinExistence type="predicted"/>
<keyword evidence="1" id="KW-1133">Transmembrane helix</keyword>
<evidence type="ECO:0000313" key="3">
    <source>
        <dbReference type="Proteomes" id="UP000016600"/>
    </source>
</evidence>
<evidence type="ECO:0000313" key="2">
    <source>
        <dbReference type="EMBL" id="ERJ97852.1"/>
    </source>
</evidence>